<dbReference type="Proteomes" id="UP000494365">
    <property type="component" value="Unassembled WGS sequence"/>
</dbReference>
<sequence>MILLDAESMVRRSIKRVGQYKFHRDHGVEARKILQFLETEYGKADPVNLRLADTYAREVFGDAIYAPWLRVYTAFSGTFKEGWIPDNYYGSVVVPSMKGWYGKISGLKAISRLIFDGDAIPDVAYFANGLFLTDKNVVVPEREIEGVVFRHCDRVVFKLDRSQQGKGAYIFDKSTFDVEIIKSLGNGVMQKFIIQNSVFNAFASKSVATLRFTTVVDDLGGISVRACFLRLGRAEDTHVQTDREICVPVNLATGELDREGYMSDWAATEEHPDSRIPFSGVTVPAFRQCVATVLELHKKIPFARCVGWDITVDEDDNVQVMEWNGEHNDVKFSEATQGPCFSDLKWERLKAAV</sequence>
<evidence type="ECO:0000313" key="3">
    <source>
        <dbReference type="Proteomes" id="UP000494365"/>
    </source>
</evidence>
<keyword evidence="3" id="KW-1185">Reference proteome</keyword>
<gene>
    <name evidence="2" type="ORF">LMG28614_00180</name>
</gene>
<dbReference type="EMBL" id="CADIKK010000001">
    <property type="protein sequence ID" value="CAB3776267.1"/>
    <property type="molecule type" value="Genomic_DNA"/>
</dbReference>
<protein>
    <recommendedName>
        <fullName evidence="1">Alpha-L-glutamate ligase-related protein ATP-grasp domain-containing protein</fullName>
    </recommendedName>
</protein>
<dbReference type="RefSeq" id="WP_175147692.1">
    <property type="nucleotide sequence ID" value="NZ_CADIKK010000001.1"/>
</dbReference>
<reference evidence="2 3" key="1">
    <citation type="submission" date="2020-04" db="EMBL/GenBank/DDBJ databases">
        <authorList>
            <person name="De Canck E."/>
        </authorList>
    </citation>
    <scope>NUCLEOTIDE SEQUENCE [LARGE SCALE GENOMIC DNA]</scope>
    <source>
        <strain evidence="2 3">LMG 28614</strain>
    </source>
</reference>
<evidence type="ECO:0000259" key="1">
    <source>
        <dbReference type="Pfam" id="PF14397"/>
    </source>
</evidence>
<organism evidence="2 3">
    <name type="scientific">Paraburkholderia ultramafica</name>
    <dbReference type="NCBI Taxonomy" id="1544867"/>
    <lineage>
        <taxon>Bacteria</taxon>
        <taxon>Pseudomonadati</taxon>
        <taxon>Pseudomonadota</taxon>
        <taxon>Betaproteobacteria</taxon>
        <taxon>Burkholderiales</taxon>
        <taxon>Burkholderiaceae</taxon>
        <taxon>Paraburkholderia</taxon>
    </lineage>
</organism>
<accession>A0A6S7CBJ1</accession>
<evidence type="ECO:0000313" key="2">
    <source>
        <dbReference type="EMBL" id="CAB3776267.1"/>
    </source>
</evidence>
<name>A0A6S7CBJ1_9BURK</name>
<dbReference type="InterPro" id="IPR039523">
    <property type="entry name" value="RimK-rel_E_lig_ATP-grasp"/>
</dbReference>
<proteinExistence type="predicted"/>
<dbReference type="Pfam" id="PF14397">
    <property type="entry name" value="ATPgrasp_ST"/>
    <property type="match status" value="1"/>
</dbReference>
<feature type="domain" description="Alpha-L-glutamate ligase-related protein ATP-grasp" evidence="1">
    <location>
        <begin position="186"/>
        <end position="334"/>
    </location>
</feature>
<dbReference type="AlphaFoldDB" id="A0A6S7CBJ1"/>